<protein>
    <submittedName>
        <fullName evidence="3">Uncharacterized protein LOC128634495 isoform X1</fullName>
    </submittedName>
</protein>
<dbReference type="GeneID" id="128634495"/>
<dbReference type="RefSeq" id="XP_053541114.1">
    <property type="nucleotide sequence ID" value="XM_053685139.1"/>
</dbReference>
<dbReference type="KEGG" id="ipu:128634495"/>
<dbReference type="OrthoDB" id="10520820at2759"/>
<sequence>MNPANGSVFSSSILFIYVYSFLIYFRLLRKIGVCLWSPMKMAVSEVSCCHRNNTPVYKLHGDVNPDCTITWLTRDNKMIVDDSGNVDPDTVVSYEHGELTVKSRDCDVLVREDCLSLGERKINCTALCKPEKPNVTENLTTEDRISPLIISFIILGLVVLLLLLIIPISVGVVVYKRLQGSHDFENANTINETNDHHNIMELQPLQ</sequence>
<dbReference type="Proteomes" id="UP000221080">
    <property type="component" value="Chromosome 1"/>
</dbReference>
<reference evidence="3" key="2">
    <citation type="submission" date="2025-08" db="UniProtKB">
        <authorList>
            <consortium name="RefSeq"/>
        </authorList>
    </citation>
    <scope>IDENTIFICATION</scope>
    <source>
        <tissue evidence="3">Blood</tissue>
    </source>
</reference>
<feature type="transmembrane region" description="Helical" evidence="1">
    <location>
        <begin position="6"/>
        <end position="25"/>
    </location>
</feature>
<evidence type="ECO:0000256" key="1">
    <source>
        <dbReference type="SAM" id="Phobius"/>
    </source>
</evidence>
<accession>A0A9F7TQ61</accession>
<reference evidence="2" key="1">
    <citation type="journal article" date="2016" name="Nat. Commun.">
        <title>The channel catfish genome sequence provides insights into the evolution of scale formation in teleosts.</title>
        <authorList>
            <person name="Liu Z."/>
            <person name="Liu S."/>
            <person name="Yao J."/>
            <person name="Bao L."/>
            <person name="Zhang J."/>
            <person name="Li Y."/>
            <person name="Jiang C."/>
            <person name="Sun L."/>
            <person name="Wang R."/>
            <person name="Zhang Y."/>
            <person name="Zhou T."/>
            <person name="Zeng Q."/>
            <person name="Fu Q."/>
            <person name="Gao S."/>
            <person name="Li N."/>
            <person name="Koren S."/>
            <person name="Jiang Y."/>
            <person name="Zimin A."/>
            <person name="Xu P."/>
            <person name="Phillippy A.M."/>
            <person name="Geng X."/>
            <person name="Song L."/>
            <person name="Sun F."/>
            <person name="Li C."/>
            <person name="Wang X."/>
            <person name="Chen A."/>
            <person name="Jin Y."/>
            <person name="Yuan Z."/>
            <person name="Yang Y."/>
            <person name="Tan S."/>
            <person name="Peatman E."/>
            <person name="Lu J."/>
            <person name="Qin Z."/>
            <person name="Dunham R."/>
            <person name="Li Z."/>
            <person name="Sonstegard T."/>
            <person name="Feng J."/>
            <person name="Danzmann R.G."/>
            <person name="Schroeder S."/>
            <person name="Scheffler B."/>
            <person name="Duke M.V."/>
            <person name="Ballard L."/>
            <person name="Kucuktas H."/>
            <person name="Kaltenboeck L."/>
            <person name="Liu H."/>
            <person name="Armbruster J."/>
            <person name="Xie Y."/>
            <person name="Kirby M.L."/>
            <person name="Tian Y."/>
            <person name="Flanagan M.E."/>
            <person name="Mu W."/>
            <person name="Waldbieser G.C."/>
        </authorList>
    </citation>
    <scope>NUCLEOTIDE SEQUENCE [LARGE SCALE GENOMIC DNA]</scope>
    <source>
        <strain evidence="2">SDA103</strain>
    </source>
</reference>
<keyword evidence="1" id="KW-1133">Transmembrane helix</keyword>
<organism evidence="2 3">
    <name type="scientific">Ictalurus punctatus</name>
    <name type="common">Channel catfish</name>
    <name type="synonym">Silurus punctatus</name>
    <dbReference type="NCBI Taxonomy" id="7998"/>
    <lineage>
        <taxon>Eukaryota</taxon>
        <taxon>Metazoa</taxon>
        <taxon>Chordata</taxon>
        <taxon>Craniata</taxon>
        <taxon>Vertebrata</taxon>
        <taxon>Euteleostomi</taxon>
        <taxon>Actinopterygii</taxon>
        <taxon>Neopterygii</taxon>
        <taxon>Teleostei</taxon>
        <taxon>Ostariophysi</taxon>
        <taxon>Siluriformes</taxon>
        <taxon>Ictaluridae</taxon>
        <taxon>Ictalurus</taxon>
    </lineage>
</organism>
<keyword evidence="1" id="KW-0812">Transmembrane</keyword>
<name>A0A9F7TQ61_ICTPU</name>
<gene>
    <name evidence="3" type="primary">LOC128634495</name>
</gene>
<evidence type="ECO:0000313" key="3">
    <source>
        <dbReference type="RefSeq" id="XP_053541114.1"/>
    </source>
</evidence>
<proteinExistence type="predicted"/>
<keyword evidence="2" id="KW-1185">Reference proteome</keyword>
<dbReference type="AlphaFoldDB" id="A0A9F7TQ61"/>
<keyword evidence="1" id="KW-0472">Membrane</keyword>
<evidence type="ECO:0000313" key="2">
    <source>
        <dbReference type="Proteomes" id="UP000221080"/>
    </source>
</evidence>
<feature type="transmembrane region" description="Helical" evidence="1">
    <location>
        <begin position="148"/>
        <end position="175"/>
    </location>
</feature>